<evidence type="ECO:0000313" key="2">
    <source>
        <dbReference type="EMBL" id="ARN73125.1"/>
    </source>
</evidence>
<feature type="domain" description="FHA" evidence="1">
    <location>
        <begin position="27"/>
        <end position="76"/>
    </location>
</feature>
<gene>
    <name evidence="2" type="ORF">BST96_02790</name>
</gene>
<proteinExistence type="predicted"/>
<dbReference type="PROSITE" id="PS50006">
    <property type="entry name" value="FHA_DOMAIN"/>
    <property type="match status" value="2"/>
</dbReference>
<dbReference type="InterPro" id="IPR050923">
    <property type="entry name" value="Cell_Proc_Reg/RNA_Proc"/>
</dbReference>
<dbReference type="AlphaFoldDB" id="A0A1X9NB30"/>
<dbReference type="SUPFAM" id="SSF49879">
    <property type="entry name" value="SMAD/FHA domain"/>
    <property type="match status" value="2"/>
</dbReference>
<evidence type="ECO:0000313" key="3">
    <source>
        <dbReference type="Proteomes" id="UP000193450"/>
    </source>
</evidence>
<dbReference type="CDD" id="cd00060">
    <property type="entry name" value="FHA"/>
    <property type="match status" value="2"/>
</dbReference>
<dbReference type="InterPro" id="IPR000253">
    <property type="entry name" value="FHA_dom"/>
</dbReference>
<dbReference type="Pfam" id="PF00498">
    <property type="entry name" value="FHA"/>
    <property type="match status" value="2"/>
</dbReference>
<accession>A0A1X9NB30</accession>
<dbReference type="EMBL" id="CP019343">
    <property type="protein sequence ID" value="ARN73125.1"/>
    <property type="molecule type" value="Genomic_DNA"/>
</dbReference>
<keyword evidence="3" id="KW-1185">Reference proteome</keyword>
<feature type="domain" description="FHA" evidence="1">
    <location>
        <begin position="146"/>
        <end position="195"/>
    </location>
</feature>
<sequence length="244" mass="25732">MAKNDFWRLVDTDSSTADIPLQPGKALTVGRDPDCDIVLNSDCISRKHATLELITGGVHVIDLGSSNGSFVNDIPVGSGSLAKADDDIGFDTLRYQLKAPTPSVAATRVTPIQQGETTVLATAAAFLEGRSHAIANEIFPLAGQSFSIGRDENCDLPVQHSSVSFQHALLSCHNGLWTISDQQSSNGTLVNGKPAMDTPLKHGNKISCGNVILEYKVIGATAEMQSVQTIAPPQQPNPSAATPC</sequence>
<dbReference type="Gene3D" id="2.60.200.20">
    <property type="match status" value="2"/>
</dbReference>
<dbReference type="InterPro" id="IPR008984">
    <property type="entry name" value="SMAD_FHA_dom_sf"/>
</dbReference>
<organism evidence="2 3">
    <name type="scientific">Oceanicoccus sagamiensis</name>
    <dbReference type="NCBI Taxonomy" id="716816"/>
    <lineage>
        <taxon>Bacteria</taxon>
        <taxon>Pseudomonadati</taxon>
        <taxon>Pseudomonadota</taxon>
        <taxon>Gammaproteobacteria</taxon>
        <taxon>Cellvibrionales</taxon>
        <taxon>Spongiibacteraceae</taxon>
        <taxon>Oceanicoccus</taxon>
    </lineage>
</organism>
<evidence type="ECO:0000259" key="1">
    <source>
        <dbReference type="PROSITE" id="PS50006"/>
    </source>
</evidence>
<reference evidence="2 3" key="1">
    <citation type="submission" date="2016-11" db="EMBL/GenBank/DDBJ databases">
        <title>Trade-off between light-utilization and light-protection in marine flavobacteria.</title>
        <authorList>
            <person name="Kumagai Y."/>
        </authorList>
    </citation>
    <scope>NUCLEOTIDE SEQUENCE [LARGE SCALE GENOMIC DNA]</scope>
    <source>
        <strain evidence="2 3">NBRC 107125</strain>
    </source>
</reference>
<dbReference type="OrthoDB" id="9815482at2"/>
<protein>
    <recommendedName>
        <fullName evidence="1">FHA domain-containing protein</fullName>
    </recommendedName>
</protein>
<dbReference type="Proteomes" id="UP000193450">
    <property type="component" value="Chromosome"/>
</dbReference>
<dbReference type="KEGG" id="osg:BST96_02790"/>
<name>A0A1X9NB30_9GAMM</name>
<dbReference type="RefSeq" id="WP_085757225.1">
    <property type="nucleotide sequence ID" value="NZ_CP019343.1"/>
</dbReference>
<dbReference type="SMART" id="SM00240">
    <property type="entry name" value="FHA"/>
    <property type="match status" value="2"/>
</dbReference>
<dbReference type="PANTHER" id="PTHR23308">
    <property type="entry name" value="NUCLEAR INHIBITOR OF PROTEIN PHOSPHATASE-1"/>
    <property type="match status" value="1"/>
</dbReference>
<dbReference type="STRING" id="716816.BST96_02790"/>